<dbReference type="InterPro" id="IPR010259">
    <property type="entry name" value="S8pro/Inhibitor_I9"/>
</dbReference>
<dbReference type="Pfam" id="PF05922">
    <property type="entry name" value="Inhibitor_I9"/>
    <property type="match status" value="1"/>
</dbReference>
<dbReference type="EMBL" id="CVRB01000001">
    <property type="protein sequence ID" value="CRK80823.1"/>
    <property type="molecule type" value="Genomic_DNA"/>
</dbReference>
<dbReference type="Gene3D" id="3.30.70.80">
    <property type="entry name" value="Peptidase S8 propeptide/proteinase inhibitor I9"/>
    <property type="match status" value="1"/>
</dbReference>
<evidence type="ECO:0000313" key="2">
    <source>
        <dbReference type="EMBL" id="CRK80823.1"/>
    </source>
</evidence>
<name>A0A0U1NRY8_9BACI</name>
<dbReference type="PROSITE" id="PS51257">
    <property type="entry name" value="PROKAR_LIPOPROTEIN"/>
    <property type="match status" value="1"/>
</dbReference>
<reference evidence="3" key="1">
    <citation type="submission" date="2015-05" db="EMBL/GenBank/DDBJ databases">
        <authorList>
            <person name="Urmite Genomes"/>
        </authorList>
    </citation>
    <scope>NUCLEOTIDE SEQUENCE [LARGE SCALE GENOMIC DNA]</scope>
    <source>
        <strain evidence="3">LF1</strain>
    </source>
</reference>
<dbReference type="InterPro" id="IPR037045">
    <property type="entry name" value="S8pro/Inhibitor_I9_sf"/>
</dbReference>
<evidence type="ECO:0000313" key="3">
    <source>
        <dbReference type="Proteomes" id="UP000199087"/>
    </source>
</evidence>
<dbReference type="AlphaFoldDB" id="A0A0U1NRY8"/>
<accession>A0A0U1NRY8</accession>
<protein>
    <submittedName>
        <fullName evidence="2">Peptidase Vpr</fullName>
    </submittedName>
</protein>
<feature type="domain" description="Inhibitor I9" evidence="1">
    <location>
        <begin position="65"/>
        <end position="160"/>
    </location>
</feature>
<dbReference type="STRING" id="1499688.BN000_00712"/>
<dbReference type="Proteomes" id="UP000199087">
    <property type="component" value="Unassembled WGS sequence"/>
</dbReference>
<keyword evidence="3" id="KW-1185">Reference proteome</keyword>
<gene>
    <name evidence="2" type="primary">vpr_3</name>
    <name evidence="2" type="ORF">BN000_00712</name>
</gene>
<evidence type="ECO:0000259" key="1">
    <source>
        <dbReference type="Pfam" id="PF05922"/>
    </source>
</evidence>
<sequence>MAMRRWYHYLIYSCLLFLIGCGVNDTQEHQTIGEHRVNKGEEVMTRNIYIDPEIDLNSAKMVEIIIHFKTEPAKVAVAIAEMSGIPLSLDKAKQDVEDSHSRFQADVQKYLGQKQIPYSITHTYKTALNGVAMKLPGNEIKTLLQSGEIAAIYLNKEIQLNPPPQPE</sequence>
<proteinExistence type="predicted"/>
<organism evidence="2 3">
    <name type="scientific">Neobacillus massiliamazoniensis</name>
    <dbReference type="NCBI Taxonomy" id="1499688"/>
    <lineage>
        <taxon>Bacteria</taxon>
        <taxon>Bacillati</taxon>
        <taxon>Bacillota</taxon>
        <taxon>Bacilli</taxon>
        <taxon>Bacillales</taxon>
        <taxon>Bacillaceae</taxon>
        <taxon>Neobacillus</taxon>
    </lineage>
</organism>